<dbReference type="RefSeq" id="WP_128467303.1">
    <property type="nucleotide sequence ID" value="NZ_CP035108.1"/>
</dbReference>
<dbReference type="KEGG" id="gtl:EP073_11575"/>
<keyword evidence="5" id="KW-0255">Endonuclease</keyword>
<name>A0A3R5X470_9BACT</name>
<organism evidence="5 6">
    <name type="scientific">Geovibrio thiophilus</name>
    <dbReference type="NCBI Taxonomy" id="139438"/>
    <lineage>
        <taxon>Bacteria</taxon>
        <taxon>Pseudomonadati</taxon>
        <taxon>Deferribacterota</taxon>
        <taxon>Deferribacteres</taxon>
        <taxon>Deferribacterales</taxon>
        <taxon>Geovibrionaceae</taxon>
        <taxon>Geovibrio</taxon>
    </lineage>
</organism>
<sequence>MGEWREYTLDDVCLKITDGAHQSPKSVDIGMSMVSVKDLTPFGLNIETARKISNVDYEMLVKQGCQPEVGDVLIAKDGNSALDTVCNIIEPVEVVLLSSVAILRPNTTLIDSRFLKYYFSSNRTIGYLKTNFISGAAIPRVVLRDFKKALIMLPDLETQESISDILQSLDDKIELNRKMNETLEEMARAIFKSWFVDFDPVHAKARGEKPAGMPDEIADLFPSEFVHSDQLNKPIPKGWEVKPISCLADLNSKSWTNKNAPKKIKYIDLANTKNGEISLVIEYLFPEAPSRARRVLSIGDTIIGTVRPGNRSFAYISDDGLTGSTGFAVMTPKQFDFKEFVFLALTQDSSIDYFAHLADGAAYPAVRPEVVANIEFVIPPENIVKAFSITTADLLVKIDLNRKQNIELSVIRDSLLPKLISGKIEV</sequence>
<dbReference type="GO" id="GO:0004519">
    <property type="term" value="F:endonuclease activity"/>
    <property type="evidence" value="ECO:0007669"/>
    <property type="project" value="UniProtKB-KW"/>
</dbReference>
<evidence type="ECO:0000256" key="1">
    <source>
        <dbReference type="ARBA" id="ARBA00010923"/>
    </source>
</evidence>
<keyword evidence="6" id="KW-1185">Reference proteome</keyword>
<gene>
    <name evidence="5" type="ORF">EP073_11575</name>
</gene>
<dbReference type="OrthoDB" id="9798929at2"/>
<accession>A0A3R5X470</accession>
<keyword evidence="3" id="KW-0238">DNA-binding</keyword>
<evidence type="ECO:0000313" key="6">
    <source>
        <dbReference type="Proteomes" id="UP000287502"/>
    </source>
</evidence>
<proteinExistence type="inferred from homology"/>
<evidence type="ECO:0000256" key="2">
    <source>
        <dbReference type="ARBA" id="ARBA00022747"/>
    </source>
</evidence>
<dbReference type="Pfam" id="PF01420">
    <property type="entry name" value="Methylase_S"/>
    <property type="match status" value="1"/>
</dbReference>
<dbReference type="AlphaFoldDB" id="A0A3R5X470"/>
<dbReference type="InterPro" id="IPR052021">
    <property type="entry name" value="Type-I_RS_S_subunit"/>
</dbReference>
<dbReference type="InterPro" id="IPR000055">
    <property type="entry name" value="Restrct_endonuc_typeI_TRD"/>
</dbReference>
<protein>
    <submittedName>
        <fullName evidence="5">Restriction endonuclease subunit S</fullName>
    </submittedName>
</protein>
<evidence type="ECO:0000256" key="3">
    <source>
        <dbReference type="ARBA" id="ARBA00023125"/>
    </source>
</evidence>
<dbReference type="REBASE" id="294975">
    <property type="entry name" value="S.Gth11263ORF11585P"/>
</dbReference>
<dbReference type="Proteomes" id="UP000287502">
    <property type="component" value="Chromosome"/>
</dbReference>
<dbReference type="Gene3D" id="3.90.220.20">
    <property type="entry name" value="DNA methylase specificity domains"/>
    <property type="match status" value="2"/>
</dbReference>
<evidence type="ECO:0000313" key="5">
    <source>
        <dbReference type="EMBL" id="QAR34020.1"/>
    </source>
</evidence>
<dbReference type="SUPFAM" id="SSF116734">
    <property type="entry name" value="DNA methylase specificity domain"/>
    <property type="match status" value="2"/>
</dbReference>
<dbReference type="InterPro" id="IPR044946">
    <property type="entry name" value="Restrct_endonuc_typeI_TRD_sf"/>
</dbReference>
<feature type="domain" description="Type I restriction modification DNA specificity" evidence="4">
    <location>
        <begin position="2"/>
        <end position="185"/>
    </location>
</feature>
<reference evidence="5 6" key="1">
    <citation type="submission" date="2019-01" db="EMBL/GenBank/DDBJ databases">
        <title>Geovibrio thiophilus DSM 11263, complete genome.</title>
        <authorList>
            <person name="Spring S."/>
            <person name="Bunk B."/>
            <person name="Sproer C."/>
        </authorList>
    </citation>
    <scope>NUCLEOTIDE SEQUENCE [LARGE SCALE GENOMIC DNA]</scope>
    <source>
        <strain evidence="5 6">DSM 11263</strain>
    </source>
</reference>
<dbReference type="GO" id="GO:0003677">
    <property type="term" value="F:DNA binding"/>
    <property type="evidence" value="ECO:0007669"/>
    <property type="project" value="UniProtKB-KW"/>
</dbReference>
<comment type="similarity">
    <text evidence="1">Belongs to the type-I restriction system S methylase family.</text>
</comment>
<dbReference type="PANTHER" id="PTHR30408">
    <property type="entry name" value="TYPE-1 RESTRICTION ENZYME ECOKI SPECIFICITY PROTEIN"/>
    <property type="match status" value="1"/>
</dbReference>
<evidence type="ECO:0000259" key="4">
    <source>
        <dbReference type="Pfam" id="PF01420"/>
    </source>
</evidence>
<keyword evidence="2" id="KW-0680">Restriction system</keyword>
<dbReference type="EMBL" id="CP035108">
    <property type="protein sequence ID" value="QAR34020.1"/>
    <property type="molecule type" value="Genomic_DNA"/>
</dbReference>
<keyword evidence="5" id="KW-0540">Nuclease</keyword>
<dbReference type="GO" id="GO:0009307">
    <property type="term" value="P:DNA restriction-modification system"/>
    <property type="evidence" value="ECO:0007669"/>
    <property type="project" value="UniProtKB-KW"/>
</dbReference>
<dbReference type="PANTHER" id="PTHR30408:SF13">
    <property type="entry name" value="TYPE I RESTRICTION ENZYME HINDI SPECIFICITY SUBUNIT"/>
    <property type="match status" value="1"/>
</dbReference>
<keyword evidence="5" id="KW-0378">Hydrolase</keyword>